<organism evidence="4 5">
    <name type="scientific">Apolygus lucorum</name>
    <name type="common">Small green plant bug</name>
    <name type="synonym">Lygocoris lucorum</name>
    <dbReference type="NCBI Taxonomy" id="248454"/>
    <lineage>
        <taxon>Eukaryota</taxon>
        <taxon>Metazoa</taxon>
        <taxon>Ecdysozoa</taxon>
        <taxon>Arthropoda</taxon>
        <taxon>Hexapoda</taxon>
        <taxon>Insecta</taxon>
        <taxon>Pterygota</taxon>
        <taxon>Neoptera</taxon>
        <taxon>Paraneoptera</taxon>
        <taxon>Hemiptera</taxon>
        <taxon>Heteroptera</taxon>
        <taxon>Panheteroptera</taxon>
        <taxon>Cimicomorpha</taxon>
        <taxon>Miridae</taxon>
        <taxon>Mirini</taxon>
        <taxon>Apolygus</taxon>
    </lineage>
</organism>
<comment type="caution">
    <text evidence="4">The sequence shown here is derived from an EMBL/GenBank/DDBJ whole genome shotgun (WGS) entry which is preliminary data.</text>
</comment>
<dbReference type="EMBL" id="WIXP02000006">
    <property type="protein sequence ID" value="KAF6209686.1"/>
    <property type="molecule type" value="Genomic_DNA"/>
</dbReference>
<keyword evidence="1" id="KW-0863">Zinc-finger</keyword>
<keyword evidence="1" id="KW-0862">Zinc</keyword>
<dbReference type="GO" id="GO:0003676">
    <property type="term" value="F:nucleic acid binding"/>
    <property type="evidence" value="ECO:0007669"/>
    <property type="project" value="InterPro"/>
</dbReference>
<evidence type="ECO:0000313" key="4">
    <source>
        <dbReference type="EMBL" id="KAF6209686.1"/>
    </source>
</evidence>
<dbReference type="OrthoDB" id="10026072at2759"/>
<name>A0A8S9XNS4_APOLU</name>
<sequence>MQGQLETLRREDMVAIGRKVDVMSRKIREAEETYGTPHANLFASAEEEEDKQANLKQNRVQRHKIPIPPTREDTNTAQETEKISPPKQYASAVKQGKDEQANLKQNRVQKHKIPISPTREDTNTAQETEKISSPKQYASAVKQGKPASPVEKREKSQPEKMIKQINTPIPIPRRRPGRMVERERGAPTKDTRLLFSTLLDGRREETRSPGPAALYISCESEAGEKLSPQSVRRRVLNEVDLTKLGVEVTTCKPVDQKLLVVVTNNKERTVLSNALAKKGFTVTEGKSNSKPHLIKITRVDKSVGKEELLETIWKQNAFLRELTSWDKINSGFIPAFTKGGKQYDEVTWVVQVSKEVRKILIDSGSLNILLYRCKVEDLIDISRCFHCQQYGHISTNCKASTHTCGFCAGEHNTRECPGGMPHSPVCANCQRMGLPYNHKVDDQECPAYKKTLRKHARLIHS</sequence>
<feature type="domain" description="CCHC-type" evidence="3">
    <location>
        <begin position="383"/>
        <end position="398"/>
    </location>
</feature>
<accession>A0A8S9XNS4</accession>
<dbReference type="InterPro" id="IPR001878">
    <property type="entry name" value="Znf_CCHC"/>
</dbReference>
<dbReference type="Proteomes" id="UP000466442">
    <property type="component" value="Unassembled WGS sequence"/>
</dbReference>
<reference evidence="4" key="1">
    <citation type="journal article" date="2021" name="Mol. Ecol. Resour.">
        <title>Apolygus lucorum genome provides insights into omnivorousness and mesophyll feeding.</title>
        <authorList>
            <person name="Liu Y."/>
            <person name="Liu H."/>
            <person name="Wang H."/>
            <person name="Huang T."/>
            <person name="Liu B."/>
            <person name="Yang B."/>
            <person name="Yin L."/>
            <person name="Li B."/>
            <person name="Zhang Y."/>
            <person name="Zhang S."/>
            <person name="Jiang F."/>
            <person name="Zhang X."/>
            <person name="Ren Y."/>
            <person name="Wang B."/>
            <person name="Wang S."/>
            <person name="Lu Y."/>
            <person name="Wu K."/>
            <person name="Fan W."/>
            <person name="Wang G."/>
        </authorList>
    </citation>
    <scope>NUCLEOTIDE SEQUENCE</scope>
    <source>
        <strain evidence="4">12Hb</strain>
    </source>
</reference>
<feature type="compositionally biased region" description="Basic and acidic residues" evidence="2">
    <location>
        <begin position="70"/>
        <end position="84"/>
    </location>
</feature>
<dbReference type="GO" id="GO:0008270">
    <property type="term" value="F:zinc ion binding"/>
    <property type="evidence" value="ECO:0007669"/>
    <property type="project" value="UniProtKB-KW"/>
</dbReference>
<keyword evidence="5" id="KW-1185">Reference proteome</keyword>
<dbReference type="PROSITE" id="PS50158">
    <property type="entry name" value="ZF_CCHC"/>
    <property type="match status" value="1"/>
</dbReference>
<feature type="region of interest" description="Disordered" evidence="2">
    <location>
        <begin position="45"/>
        <end position="162"/>
    </location>
</feature>
<feature type="compositionally biased region" description="Basic and acidic residues" evidence="2">
    <location>
        <begin position="150"/>
        <end position="162"/>
    </location>
</feature>
<feature type="compositionally biased region" description="Basic and acidic residues" evidence="2">
    <location>
        <begin position="118"/>
        <end position="132"/>
    </location>
</feature>
<evidence type="ECO:0000259" key="3">
    <source>
        <dbReference type="PROSITE" id="PS50158"/>
    </source>
</evidence>
<proteinExistence type="predicted"/>
<evidence type="ECO:0000256" key="2">
    <source>
        <dbReference type="SAM" id="MobiDB-lite"/>
    </source>
</evidence>
<protein>
    <recommendedName>
        <fullName evidence="3">CCHC-type domain-containing protein</fullName>
    </recommendedName>
</protein>
<keyword evidence="1" id="KW-0479">Metal-binding</keyword>
<gene>
    <name evidence="4" type="ORF">GE061_015435</name>
</gene>
<dbReference type="AlphaFoldDB" id="A0A8S9XNS4"/>
<evidence type="ECO:0000313" key="5">
    <source>
        <dbReference type="Proteomes" id="UP000466442"/>
    </source>
</evidence>
<evidence type="ECO:0000256" key="1">
    <source>
        <dbReference type="PROSITE-ProRule" id="PRU00047"/>
    </source>
</evidence>